<evidence type="ECO:0000256" key="1">
    <source>
        <dbReference type="SAM" id="MobiDB-lite"/>
    </source>
</evidence>
<dbReference type="STRING" id="45882.A0A0V1C9A2"/>
<dbReference type="PANTHER" id="PTHR47331:SF1">
    <property type="entry name" value="GAG-LIKE PROTEIN"/>
    <property type="match status" value="1"/>
</dbReference>
<dbReference type="InterPro" id="IPR054465">
    <property type="entry name" value="Integrase_p58-like_C"/>
</dbReference>
<comment type="caution">
    <text evidence="3">The sequence shown here is derived from an EMBL/GenBank/DDBJ whole genome shotgun (WGS) entry which is preliminary data.</text>
</comment>
<dbReference type="PANTHER" id="PTHR47331">
    <property type="entry name" value="PHD-TYPE DOMAIN-CONTAINING PROTEIN"/>
    <property type="match status" value="1"/>
</dbReference>
<evidence type="ECO:0000313" key="4">
    <source>
        <dbReference type="Proteomes" id="UP000054653"/>
    </source>
</evidence>
<sequence length="944" mass="108909">MLSFAMLAYNSSVNESTGVTPAMAMFGRELQLPLDIQMGSPQRKDMETLPNYIRQTRERIGIVHEQMRRQLKVQQRRQKSLYDRKATQGTFRVKDLVWLAIPRGVKLHPCWEGPYEIVQTLGPHTHRVRHQERRRRTMVVHSDRIKNMSPVKMLPRPEGDPFLFGMVLETTRRSNSLRKMTRDLGWKIDDLRVRTGLWGTKGTTSLKGNCHNFGGQLLKKRQIEMWLTAHLFRLRLSCTVAGCGVTPRKRYKIRVRWEEEITPDLTPIYTNAEPFWSSEPESRLNSDLSIKFTIHRQRSKMRQPWKKKIIPFDTERKSLEHRIQRLQPRQEELPDSERAKALVGYNQLLDLVTQLQSKANDLLKSSSQQPDLSHNTATQHQGECVLLSAIVQIQKLPTYSGDILEFKAFWGQFDGAVHRRKDFDNVTKFVHLKSCLSGEALQLANGLPVTAENYEELVKLLHDRFHRTTDILDAHINRLLELQLASSHSRKELLRLHDEINCQLLEIRALGRDIDTRDTTLISGFRMLLPRLANLLPPRTRTRWKEHSTKLTEERLTSKAFLSFLIQQAFCMDHTDNLANRKTRPPPARQNIRRQTRKHTTIDALHSSITPKCSVCRGNHRLPNCKRFLSQGLEERKKTARTLHLFFKCLQPGHPATECKLKGRDPDNEKQPSQKKSRLEENTEASANVLLTSTDGPTRIRFQTIRAIAYGTEGKQMTVNCQFDSAAERTLVREDVAQTLGLAGPIETITVKGIHGIHCHSAASRRIQLRLSPLKSHPHEGINQHIEALTLTKLCDDISSVPFRSKDWKHLEQLHLTEERDTNLPIHILISLDFYGRFLGKKILRGETVTGVWRRSGCNQNDVRMGRIENEIEQTLKKFWELDSIGIKPQEENPTQDSVSAKFHSNLTHDGSRYTVGLLWKPGEIRLPDNRSLAEQRLQAIERS</sequence>
<feature type="domain" description="Integrase p58-like C-terminal" evidence="2">
    <location>
        <begin position="113"/>
        <end position="146"/>
    </location>
</feature>
<feature type="region of interest" description="Disordered" evidence="1">
    <location>
        <begin position="658"/>
        <end position="685"/>
    </location>
</feature>
<name>A0A0V1C9A2_TRIBR</name>
<organism evidence="3 4">
    <name type="scientific">Trichinella britovi</name>
    <name type="common">Parasitic roundworm</name>
    <dbReference type="NCBI Taxonomy" id="45882"/>
    <lineage>
        <taxon>Eukaryota</taxon>
        <taxon>Metazoa</taxon>
        <taxon>Ecdysozoa</taxon>
        <taxon>Nematoda</taxon>
        <taxon>Enoplea</taxon>
        <taxon>Dorylaimia</taxon>
        <taxon>Trichinellida</taxon>
        <taxon>Trichinellidae</taxon>
        <taxon>Trichinella</taxon>
    </lineage>
</organism>
<accession>A0A0V1C9A2</accession>
<dbReference type="InterPro" id="IPR036397">
    <property type="entry name" value="RNaseH_sf"/>
</dbReference>
<dbReference type="GO" id="GO:0003676">
    <property type="term" value="F:nucleic acid binding"/>
    <property type="evidence" value="ECO:0007669"/>
    <property type="project" value="InterPro"/>
</dbReference>
<dbReference type="Pfam" id="PF03564">
    <property type="entry name" value="DUF1759"/>
    <property type="match status" value="1"/>
</dbReference>
<protein>
    <recommendedName>
        <fullName evidence="2">Integrase p58-like C-terminal domain-containing protein</fullName>
    </recommendedName>
</protein>
<feature type="compositionally biased region" description="Basic and acidic residues" evidence="1">
    <location>
        <begin position="658"/>
        <end position="681"/>
    </location>
</feature>
<evidence type="ECO:0000259" key="2">
    <source>
        <dbReference type="Pfam" id="PF22938"/>
    </source>
</evidence>
<keyword evidence="4" id="KW-1185">Reference proteome</keyword>
<proteinExistence type="predicted"/>
<feature type="region of interest" description="Disordered" evidence="1">
    <location>
        <begin position="577"/>
        <end position="598"/>
    </location>
</feature>
<gene>
    <name evidence="3" type="ORF">T03_1510</name>
</gene>
<dbReference type="AlphaFoldDB" id="A0A0V1C9A2"/>
<reference evidence="3 4" key="1">
    <citation type="submission" date="2015-01" db="EMBL/GenBank/DDBJ databases">
        <title>Evolution of Trichinella species and genotypes.</title>
        <authorList>
            <person name="Korhonen P.K."/>
            <person name="Edoardo P."/>
            <person name="Giuseppe L.R."/>
            <person name="Gasser R.B."/>
        </authorList>
    </citation>
    <scope>NUCLEOTIDE SEQUENCE [LARGE SCALE GENOMIC DNA]</scope>
    <source>
        <strain evidence="3">ISS120</strain>
    </source>
</reference>
<dbReference type="Gene3D" id="3.30.420.10">
    <property type="entry name" value="Ribonuclease H-like superfamily/Ribonuclease H"/>
    <property type="match status" value="1"/>
</dbReference>
<dbReference type="InterPro" id="IPR005312">
    <property type="entry name" value="DUF1759"/>
</dbReference>
<evidence type="ECO:0000313" key="3">
    <source>
        <dbReference type="EMBL" id="KRY45331.1"/>
    </source>
</evidence>
<dbReference type="Pfam" id="PF22938">
    <property type="entry name" value="Integrase_p58_C"/>
    <property type="match status" value="1"/>
</dbReference>
<dbReference type="Proteomes" id="UP000054653">
    <property type="component" value="Unassembled WGS sequence"/>
</dbReference>
<dbReference type="EMBL" id="JYDI01000376">
    <property type="protein sequence ID" value="KRY45331.1"/>
    <property type="molecule type" value="Genomic_DNA"/>
</dbReference>